<feature type="transmembrane region" description="Helical" evidence="6">
    <location>
        <begin position="170"/>
        <end position="191"/>
    </location>
</feature>
<evidence type="ECO:0000256" key="2">
    <source>
        <dbReference type="ARBA" id="ARBA00022475"/>
    </source>
</evidence>
<proteinExistence type="predicted"/>
<dbReference type="Pfam" id="PF03706">
    <property type="entry name" value="LPG_synthase_TM"/>
    <property type="match status" value="1"/>
</dbReference>
<keyword evidence="4 6" id="KW-1133">Transmembrane helix</keyword>
<evidence type="ECO:0000256" key="5">
    <source>
        <dbReference type="ARBA" id="ARBA00023136"/>
    </source>
</evidence>
<evidence type="ECO:0000256" key="3">
    <source>
        <dbReference type="ARBA" id="ARBA00022692"/>
    </source>
</evidence>
<feature type="transmembrane region" description="Helical" evidence="6">
    <location>
        <begin position="225"/>
        <end position="245"/>
    </location>
</feature>
<dbReference type="GO" id="GO:0005886">
    <property type="term" value="C:plasma membrane"/>
    <property type="evidence" value="ECO:0007669"/>
    <property type="project" value="UniProtKB-SubCell"/>
</dbReference>
<dbReference type="PANTHER" id="PTHR39087">
    <property type="entry name" value="UPF0104 MEMBRANE PROTEIN MJ1595"/>
    <property type="match status" value="1"/>
</dbReference>
<accession>A0A846MR63</accession>
<reference evidence="7 8" key="1">
    <citation type="submission" date="2020-03" db="EMBL/GenBank/DDBJ databases">
        <title>Genomic Encyclopedia of Type Strains, Phase IV (KMG-IV): sequencing the most valuable type-strain genomes for metagenomic binning, comparative biology and taxonomic classification.</title>
        <authorList>
            <person name="Goeker M."/>
        </authorList>
    </citation>
    <scope>NUCLEOTIDE SEQUENCE [LARGE SCALE GENOMIC DNA]</scope>
    <source>
        <strain evidence="7 8">DSM 5718</strain>
    </source>
</reference>
<keyword evidence="8" id="KW-1185">Reference proteome</keyword>
<evidence type="ECO:0000313" key="8">
    <source>
        <dbReference type="Proteomes" id="UP000537126"/>
    </source>
</evidence>
<dbReference type="PANTHER" id="PTHR39087:SF2">
    <property type="entry name" value="UPF0104 MEMBRANE PROTEIN MJ1595"/>
    <property type="match status" value="1"/>
</dbReference>
<dbReference type="EMBL" id="JAASRN010000002">
    <property type="protein sequence ID" value="NIK74148.1"/>
    <property type="molecule type" value="Genomic_DNA"/>
</dbReference>
<evidence type="ECO:0000256" key="1">
    <source>
        <dbReference type="ARBA" id="ARBA00004651"/>
    </source>
</evidence>
<protein>
    <recommendedName>
        <fullName evidence="9">TIGR00374 family protein</fullName>
    </recommendedName>
</protein>
<dbReference type="NCBIfam" id="TIGR00374">
    <property type="entry name" value="flippase-like domain"/>
    <property type="match status" value="1"/>
</dbReference>
<sequence>MKKILRYLLSYALPLLAGIGLLIYTFRDQDLSQIESLFHEAPIGWILLSFLFAFIAHWARAYRWLFLLAPLGYRVKVSHSFVAVMTGYFANLLLPRMGEVTRCAFLQKTDDIPANVSFGTVITERIIDLFILSGLVTLTIVMESERIGQFIISLLGEKTAQWLANLQNKLWAWLLLAAVGIVLVGLLIYFVKKYRHLPLIQKALRLWQGLWQGILSVQKVKNKTAFVFFTLLIWLMYYLMAYVLFFCHPLTAKLGILSGLSILVLGGLGIAAPVQGGIGAYHFLVMNAFMMYGLPKDFSLSFATFMHTIQTLAVVFWGGLSFVAGLFIKKRVPVSAKSSEKM</sequence>
<comment type="caution">
    <text evidence="7">The sequence shown here is derived from an EMBL/GenBank/DDBJ whole genome shotgun (WGS) entry which is preliminary data.</text>
</comment>
<dbReference type="InterPro" id="IPR022791">
    <property type="entry name" value="L-PG_synthase/AglD"/>
</dbReference>
<keyword evidence="3 6" id="KW-0812">Transmembrane</keyword>
<gene>
    <name evidence="7" type="ORF">FHS56_001661</name>
</gene>
<dbReference type="RefSeq" id="WP_166919539.1">
    <property type="nucleotide sequence ID" value="NZ_JAASRN010000002.1"/>
</dbReference>
<dbReference type="AlphaFoldDB" id="A0A846MR63"/>
<feature type="transmembrane region" description="Helical" evidence="6">
    <location>
        <begin position="7"/>
        <end position="26"/>
    </location>
</feature>
<evidence type="ECO:0000313" key="7">
    <source>
        <dbReference type="EMBL" id="NIK74148.1"/>
    </source>
</evidence>
<dbReference type="Proteomes" id="UP000537126">
    <property type="component" value="Unassembled WGS sequence"/>
</dbReference>
<name>A0A846MR63_9BACT</name>
<feature type="transmembrane region" description="Helical" evidence="6">
    <location>
        <begin position="41"/>
        <end position="59"/>
    </location>
</feature>
<evidence type="ECO:0000256" key="4">
    <source>
        <dbReference type="ARBA" id="ARBA00022989"/>
    </source>
</evidence>
<feature type="transmembrane region" description="Helical" evidence="6">
    <location>
        <begin position="251"/>
        <end position="271"/>
    </location>
</feature>
<comment type="subcellular location">
    <subcellularLocation>
        <location evidence="1">Cell membrane</location>
        <topology evidence="1">Multi-pass membrane protein</topology>
    </subcellularLocation>
</comment>
<keyword evidence="2" id="KW-1003">Cell membrane</keyword>
<evidence type="ECO:0008006" key="9">
    <source>
        <dbReference type="Google" id="ProtNLM"/>
    </source>
</evidence>
<organism evidence="7 8">
    <name type="scientific">Thermonema lapsum</name>
    <dbReference type="NCBI Taxonomy" id="28195"/>
    <lineage>
        <taxon>Bacteria</taxon>
        <taxon>Pseudomonadati</taxon>
        <taxon>Bacteroidota</taxon>
        <taxon>Cytophagia</taxon>
        <taxon>Cytophagales</taxon>
        <taxon>Thermonemataceae</taxon>
        <taxon>Thermonema</taxon>
    </lineage>
</organism>
<feature type="transmembrane region" description="Helical" evidence="6">
    <location>
        <begin position="307"/>
        <end position="328"/>
    </location>
</feature>
<keyword evidence="5 6" id="KW-0472">Membrane</keyword>
<evidence type="ECO:0000256" key="6">
    <source>
        <dbReference type="SAM" id="Phobius"/>
    </source>
</evidence>